<evidence type="ECO:0000313" key="1">
    <source>
        <dbReference type="EMBL" id="EMS51230.1"/>
    </source>
</evidence>
<organism evidence="1">
    <name type="scientific">Triticum urartu</name>
    <name type="common">Red wild einkorn</name>
    <name type="synonym">Crithodium urartu</name>
    <dbReference type="NCBI Taxonomy" id="4572"/>
    <lineage>
        <taxon>Eukaryota</taxon>
        <taxon>Viridiplantae</taxon>
        <taxon>Streptophyta</taxon>
        <taxon>Embryophyta</taxon>
        <taxon>Tracheophyta</taxon>
        <taxon>Spermatophyta</taxon>
        <taxon>Magnoliopsida</taxon>
        <taxon>Liliopsida</taxon>
        <taxon>Poales</taxon>
        <taxon>Poaceae</taxon>
        <taxon>BOP clade</taxon>
        <taxon>Pooideae</taxon>
        <taxon>Triticodae</taxon>
        <taxon>Triticeae</taxon>
        <taxon>Triticinae</taxon>
        <taxon>Triticum</taxon>
    </lineage>
</organism>
<proteinExistence type="predicted"/>
<reference evidence="1" key="1">
    <citation type="journal article" date="2013" name="Nature">
        <title>Draft genome of the wheat A-genome progenitor Triticum urartu.</title>
        <authorList>
            <person name="Ling H.Q."/>
            <person name="Zhao S."/>
            <person name="Liu D."/>
            <person name="Wang J."/>
            <person name="Sun H."/>
            <person name="Zhang C."/>
            <person name="Fan H."/>
            <person name="Li D."/>
            <person name="Dong L."/>
            <person name="Tao Y."/>
            <person name="Gao C."/>
            <person name="Wu H."/>
            <person name="Li Y."/>
            <person name="Cui Y."/>
            <person name="Guo X."/>
            <person name="Zheng S."/>
            <person name="Wang B."/>
            <person name="Yu K."/>
            <person name="Liang Q."/>
            <person name="Yang W."/>
            <person name="Lou X."/>
            <person name="Chen J."/>
            <person name="Feng M."/>
            <person name="Jian J."/>
            <person name="Zhang X."/>
            <person name="Luo G."/>
            <person name="Jiang Y."/>
            <person name="Liu J."/>
            <person name="Wang Z."/>
            <person name="Sha Y."/>
            <person name="Zhang B."/>
            <person name="Wu H."/>
            <person name="Tang D."/>
            <person name="Shen Q."/>
            <person name="Xue P."/>
            <person name="Zou S."/>
            <person name="Wang X."/>
            <person name="Liu X."/>
            <person name="Wang F."/>
            <person name="Yang Y."/>
            <person name="An X."/>
            <person name="Dong Z."/>
            <person name="Zhang K."/>
            <person name="Zhang X."/>
            <person name="Luo M.C."/>
            <person name="Dvorak J."/>
            <person name="Tong Y."/>
            <person name="Wang J."/>
            <person name="Yang H."/>
            <person name="Li Z."/>
            <person name="Wang D."/>
            <person name="Zhang A."/>
            <person name="Wang J."/>
        </authorList>
    </citation>
    <scope>NUCLEOTIDE SEQUENCE</scope>
</reference>
<sequence>MASPLRAAAAMLKKHAPGALCFEIDLTRQSFVAGATRAVAVLVPDLSLEVVPGSLAKLHPQGFQAIPVSQTFRQGVATLAPSQGKSEKHQGVIELLKEQLSSVTEKVGQLETENRKLREDASKRERELSHELQTEISRQAHKENTAQIRNDEIRLEIEKLRVMKGGDEGGAKGLDTRNEILDIGICPCGIPWPEVCCKCGRSLPPFAADAAFLFGHASVGKDGTHTSAGQSVSKIGPAN</sequence>
<name>M7ZFQ0_TRIUA</name>
<protein>
    <submittedName>
        <fullName evidence="1">Uncharacterized protein</fullName>
    </submittedName>
</protein>
<accession>M7ZFQ0</accession>
<dbReference type="AlphaFoldDB" id="M7ZFQ0"/>
<dbReference type="EMBL" id="KD222718">
    <property type="protein sequence ID" value="EMS51230.1"/>
    <property type="molecule type" value="Genomic_DNA"/>
</dbReference>
<gene>
    <name evidence="1" type="ORF">TRIUR3_18557</name>
</gene>